<dbReference type="STRING" id="1686286.GCA_900092335_01596"/>
<name>A0A540R4S2_9CORY</name>
<sequence length="160" mass="17845">MNAHTFRPDRTHILAIVLIAMIAIIGIAWAPLQLGWLLIFPVLWIWWVLKAHTTVSEDGIDIGYAFRGNVHLDWDNFRGIGFKGSRTFASDAAGKDHSLPGVTFNSLPKLSDASRGRIPDALTAGQYAAEEKVVIIHRDGEQILLTKEEFADYKRTHPDA</sequence>
<dbReference type="EMBL" id="VHIR01000019">
    <property type="protein sequence ID" value="TQE42731.1"/>
    <property type="molecule type" value="Genomic_DNA"/>
</dbReference>
<dbReference type="RefSeq" id="WP_066493399.1">
    <property type="nucleotide sequence ID" value="NZ_JADPQA010000002.1"/>
</dbReference>
<organism evidence="3 4">
    <name type="scientific">Corynebacterium phoceense</name>
    <dbReference type="NCBI Taxonomy" id="1686286"/>
    <lineage>
        <taxon>Bacteria</taxon>
        <taxon>Bacillati</taxon>
        <taxon>Actinomycetota</taxon>
        <taxon>Actinomycetes</taxon>
        <taxon>Mycobacteriales</taxon>
        <taxon>Corynebacteriaceae</taxon>
        <taxon>Corynebacterium</taxon>
    </lineage>
</organism>
<dbReference type="GeneID" id="79852812"/>
<reference evidence="3 4" key="1">
    <citation type="submission" date="2019-06" db="EMBL/GenBank/DDBJ databases">
        <title>Draft genome of C. phoceense Strain 272.</title>
        <authorList>
            <person name="Pacheco L.G.C."/>
            <person name="Barberis C.M."/>
            <person name="Almuzara M.N."/>
            <person name="Traglia G.M."/>
            <person name="Santos C.S."/>
            <person name="Rocha D.J.P.G."/>
            <person name="Aguiar E.R.G.R."/>
            <person name="Vay C.A."/>
        </authorList>
    </citation>
    <scope>NUCLEOTIDE SEQUENCE [LARGE SCALE GENOMIC DNA]</scope>
    <source>
        <strain evidence="3 4">272</strain>
    </source>
</reference>
<feature type="domain" description="Low molecular weight protein antigen 6 PH" evidence="2">
    <location>
        <begin position="51"/>
        <end position="121"/>
    </location>
</feature>
<proteinExistence type="predicted"/>
<evidence type="ECO:0000313" key="4">
    <source>
        <dbReference type="Proteomes" id="UP000318080"/>
    </source>
</evidence>
<gene>
    <name evidence="3" type="ORF">EJK80_11110</name>
</gene>
<comment type="caution">
    <text evidence="3">The sequence shown here is derived from an EMBL/GenBank/DDBJ whole genome shotgun (WGS) entry which is preliminary data.</text>
</comment>
<evidence type="ECO:0000259" key="2">
    <source>
        <dbReference type="Pfam" id="PF10756"/>
    </source>
</evidence>
<keyword evidence="1" id="KW-1133">Transmembrane helix</keyword>
<dbReference type="AlphaFoldDB" id="A0A540R4S2"/>
<dbReference type="Pfam" id="PF10756">
    <property type="entry name" value="bPH_6"/>
    <property type="match status" value="1"/>
</dbReference>
<evidence type="ECO:0000313" key="3">
    <source>
        <dbReference type="EMBL" id="TQE42731.1"/>
    </source>
</evidence>
<protein>
    <submittedName>
        <fullName evidence="3">PH domain-containing protein</fullName>
    </submittedName>
</protein>
<accession>A0A540R4S2</accession>
<dbReference type="Proteomes" id="UP000318080">
    <property type="component" value="Unassembled WGS sequence"/>
</dbReference>
<keyword evidence="4" id="KW-1185">Reference proteome</keyword>
<keyword evidence="1" id="KW-0812">Transmembrane</keyword>
<evidence type="ECO:0000256" key="1">
    <source>
        <dbReference type="SAM" id="Phobius"/>
    </source>
</evidence>
<feature type="transmembrane region" description="Helical" evidence="1">
    <location>
        <begin position="12"/>
        <end position="30"/>
    </location>
</feature>
<dbReference type="InterPro" id="IPR019692">
    <property type="entry name" value="CFP-6_PH"/>
</dbReference>
<keyword evidence="1" id="KW-0472">Membrane</keyword>